<proteinExistence type="inferred from homology"/>
<dbReference type="CDD" id="cd11558">
    <property type="entry name" value="W2_eIF2B_epsilon"/>
    <property type="match status" value="1"/>
</dbReference>
<dbReference type="InterPro" id="IPR005835">
    <property type="entry name" value="NTP_transferase_dom"/>
</dbReference>
<dbReference type="CDD" id="cd20356">
    <property type="entry name" value="Rcat_RBR_HHARI-like"/>
    <property type="match status" value="1"/>
</dbReference>
<dbReference type="GO" id="GO:0005085">
    <property type="term" value="F:guanyl-nucleotide exchange factor activity"/>
    <property type="evidence" value="ECO:0007669"/>
    <property type="project" value="InterPro"/>
</dbReference>
<keyword evidence="12" id="KW-0862">Zinc</keyword>
<dbReference type="InterPro" id="IPR044066">
    <property type="entry name" value="TRIAD_supradom"/>
</dbReference>
<evidence type="ECO:0000256" key="11">
    <source>
        <dbReference type="ARBA" id="ARBA00022786"/>
    </source>
</evidence>
<dbReference type="GO" id="GO:0008270">
    <property type="term" value="F:zinc ion binding"/>
    <property type="evidence" value="ECO:0007669"/>
    <property type="project" value="UniProtKB-KW"/>
</dbReference>
<dbReference type="InterPro" id="IPR035543">
    <property type="entry name" value="eIF-2B_epsilon_N"/>
</dbReference>
<dbReference type="FunFam" id="1.20.120.1750:FF:000007">
    <property type="entry name" value="RBR-type E3 ubiquitin transferase"/>
    <property type="match status" value="1"/>
</dbReference>
<dbReference type="AlphaFoldDB" id="A0A899FZC2"/>
<dbReference type="InterPro" id="IPR044123">
    <property type="entry name" value="W2_eIF2B_epsilon"/>
</dbReference>
<reference evidence="22" key="1">
    <citation type="submission" date="2020-06" db="EMBL/GenBank/DDBJ databases">
        <title>Genomes of multiple members of Pneumocystis genus reveal paths to human pathogen Pneumocystis jirovecii.</title>
        <authorList>
            <person name="Cisse O.H."/>
            <person name="Ma L."/>
            <person name="Dekker J."/>
            <person name="Khil P."/>
            <person name="Jo J."/>
            <person name="Brenchley J."/>
            <person name="Blair R."/>
            <person name="Pahar B."/>
            <person name="Chabe M."/>
            <person name="Van Rompay K.A."/>
            <person name="Keesler R."/>
            <person name="Sukura A."/>
            <person name="Hirsch V."/>
            <person name="Kutty G."/>
            <person name="Liu Y."/>
            <person name="Peng L."/>
            <person name="Chen J."/>
            <person name="Song J."/>
            <person name="Weissenbacher-Lang C."/>
            <person name="Xu J."/>
            <person name="Upham N.S."/>
            <person name="Stajich J.E."/>
            <person name="Cuomo C.A."/>
            <person name="Cushion M.T."/>
            <person name="Kovacs J.A."/>
        </authorList>
    </citation>
    <scope>NUCLEOTIDE SEQUENCE</scope>
    <source>
        <strain evidence="22">2A</strain>
    </source>
</reference>
<dbReference type="FunFam" id="3.90.550.10:FF:000066">
    <property type="entry name" value="Translation initiation factor eIF-2B subunit epsilon"/>
    <property type="match status" value="1"/>
</dbReference>
<organism evidence="22 23">
    <name type="scientific">Pneumocystis wakefieldiae</name>
    <dbReference type="NCBI Taxonomy" id="38082"/>
    <lineage>
        <taxon>Eukaryota</taxon>
        <taxon>Fungi</taxon>
        <taxon>Dikarya</taxon>
        <taxon>Ascomycota</taxon>
        <taxon>Taphrinomycotina</taxon>
        <taxon>Pneumocystomycetes</taxon>
        <taxon>Pneumocystaceae</taxon>
        <taxon>Pneumocystis</taxon>
    </lineage>
</organism>
<evidence type="ECO:0000256" key="5">
    <source>
        <dbReference type="ARBA" id="ARBA00022490"/>
    </source>
</evidence>
<name>A0A899FZC2_9ASCO</name>
<dbReference type="InterPro" id="IPR029044">
    <property type="entry name" value="Nucleotide-diphossugar_trans"/>
</dbReference>
<dbReference type="PANTHER" id="PTHR45887:SF1">
    <property type="entry name" value="TRANSLATION INITIATION FACTOR EIF-2B SUBUNIT EPSILON"/>
    <property type="match status" value="1"/>
</dbReference>
<dbReference type="GO" id="GO:0005829">
    <property type="term" value="C:cytosol"/>
    <property type="evidence" value="ECO:0007669"/>
    <property type="project" value="UniProtKB-SubCell"/>
</dbReference>
<evidence type="ECO:0000256" key="15">
    <source>
        <dbReference type="ARBA" id="ARBA00044345"/>
    </source>
</evidence>
<keyword evidence="8" id="KW-0479">Metal-binding</keyword>
<dbReference type="GO" id="GO:0061630">
    <property type="term" value="F:ubiquitin protein ligase activity"/>
    <property type="evidence" value="ECO:0007669"/>
    <property type="project" value="UniProtKB-EC"/>
</dbReference>
<dbReference type="PROSITE" id="PS00518">
    <property type="entry name" value="ZF_RING_1"/>
    <property type="match status" value="1"/>
</dbReference>
<comment type="catalytic activity">
    <reaction evidence="1">
        <text>[E2 ubiquitin-conjugating enzyme]-S-ubiquitinyl-L-cysteine + [acceptor protein]-L-lysine = [E2 ubiquitin-conjugating enzyme]-L-cysteine + [acceptor protein]-N(6)-ubiquitinyl-L-lysine.</text>
        <dbReference type="EC" id="2.3.2.31"/>
    </reaction>
</comment>
<dbReference type="InterPro" id="IPR016024">
    <property type="entry name" value="ARM-type_fold"/>
</dbReference>
<dbReference type="InterPro" id="IPR048962">
    <property type="entry name" value="ARIH1-like_UBL"/>
</dbReference>
<evidence type="ECO:0000256" key="13">
    <source>
        <dbReference type="ARBA" id="ARBA00022917"/>
    </source>
</evidence>
<evidence type="ECO:0000256" key="2">
    <source>
        <dbReference type="ARBA" id="ARBA00004514"/>
    </source>
</evidence>
<keyword evidence="6" id="KW-0396">Initiation factor</keyword>
<evidence type="ECO:0000256" key="10">
    <source>
        <dbReference type="ARBA" id="ARBA00022771"/>
    </source>
</evidence>
<dbReference type="Pfam" id="PF01485">
    <property type="entry name" value="IBR"/>
    <property type="match status" value="1"/>
</dbReference>
<keyword evidence="13" id="KW-0648">Protein biosynthesis</keyword>
<dbReference type="InterPro" id="IPR045840">
    <property type="entry name" value="Ariadne"/>
</dbReference>
<evidence type="ECO:0000313" key="22">
    <source>
        <dbReference type="EMBL" id="QSL64478.1"/>
    </source>
</evidence>
<dbReference type="CDD" id="cd05787">
    <property type="entry name" value="LbH_eIF2B_epsilon"/>
    <property type="match status" value="1"/>
</dbReference>
<dbReference type="PROSITE" id="PS50089">
    <property type="entry name" value="ZF_RING_2"/>
    <property type="match status" value="1"/>
</dbReference>
<comment type="subcellular location">
    <subcellularLocation>
        <location evidence="2">Cytoplasm</location>
        <location evidence="2">Cytosol</location>
    </subcellularLocation>
</comment>
<dbReference type="InterPro" id="IPR056764">
    <property type="entry name" value="LbH_EIF2B3/5"/>
</dbReference>
<evidence type="ECO:0000313" key="23">
    <source>
        <dbReference type="Proteomes" id="UP000663699"/>
    </source>
</evidence>
<dbReference type="Gene3D" id="2.160.10.10">
    <property type="entry name" value="Hexapeptide repeat proteins"/>
    <property type="match status" value="1"/>
</dbReference>
<dbReference type="Gene3D" id="1.25.40.180">
    <property type="match status" value="1"/>
</dbReference>
<dbReference type="CDD" id="cd04197">
    <property type="entry name" value="eIF-2B_epsilon_N"/>
    <property type="match status" value="1"/>
</dbReference>
<feature type="region of interest" description="Disordered" evidence="18">
    <location>
        <begin position="493"/>
        <end position="514"/>
    </location>
</feature>
<evidence type="ECO:0000256" key="7">
    <source>
        <dbReference type="ARBA" id="ARBA00022679"/>
    </source>
</evidence>
<dbReference type="InterPro" id="IPR011004">
    <property type="entry name" value="Trimer_LpxA-like_sf"/>
</dbReference>
<evidence type="ECO:0000256" key="12">
    <source>
        <dbReference type="ARBA" id="ARBA00022833"/>
    </source>
</evidence>
<dbReference type="Pfam" id="PF19422">
    <property type="entry name" value="Ariadne"/>
    <property type="match status" value="1"/>
</dbReference>
<evidence type="ECO:0000256" key="18">
    <source>
        <dbReference type="SAM" id="MobiDB-lite"/>
    </source>
</evidence>
<dbReference type="OrthoDB" id="424572at2759"/>
<feature type="domain" description="RING-type" evidence="21">
    <location>
        <begin position="823"/>
        <end position="1037"/>
    </location>
</feature>
<dbReference type="InterPro" id="IPR051956">
    <property type="entry name" value="eIF2B_epsilon"/>
</dbReference>
<evidence type="ECO:0000256" key="9">
    <source>
        <dbReference type="ARBA" id="ARBA00022737"/>
    </source>
</evidence>
<accession>A0A899FZC2</accession>
<keyword evidence="7" id="KW-0808">Transferase</keyword>
<dbReference type="CDD" id="cd16625">
    <property type="entry name" value="RING-HC_RBR_HEL2-like"/>
    <property type="match status" value="1"/>
</dbReference>
<dbReference type="SUPFAM" id="SSF57850">
    <property type="entry name" value="RING/U-box"/>
    <property type="match status" value="3"/>
</dbReference>
<keyword evidence="10 17" id="KW-0863">Zinc-finger</keyword>
<dbReference type="InterPro" id="IPR003307">
    <property type="entry name" value="W2_domain"/>
</dbReference>
<comment type="subunit">
    <text evidence="16">Component of the translation initiation factor 2B (eIF2B) complex which is a heterodecamer of two sets of five different subunits: alpha, beta, gamma, delta and epsilon. Subunits alpha, beta and delta comprise a regulatory subcomplex and subunits epsilon and gamma comprise a catalytic subcomplex. Within the complex, the hexameric regulatory complex resides at the center, with the two heterodimeric catalytic subcomplexes bound on opposite sides.</text>
</comment>
<evidence type="ECO:0000256" key="1">
    <source>
        <dbReference type="ARBA" id="ARBA00001798"/>
    </source>
</evidence>
<dbReference type="CDD" id="cd20346">
    <property type="entry name" value="BRcat_RBR_ANKIB1"/>
    <property type="match status" value="1"/>
</dbReference>
<evidence type="ECO:0000256" key="8">
    <source>
        <dbReference type="ARBA" id="ARBA00022723"/>
    </source>
</evidence>
<dbReference type="PANTHER" id="PTHR45887">
    <property type="entry name" value="TRANSLATION INITIATION FACTOR EIF-2B SUBUNIT EPSILON"/>
    <property type="match status" value="1"/>
</dbReference>
<dbReference type="EC" id="2.3.2.31" evidence="4"/>
<evidence type="ECO:0000256" key="6">
    <source>
        <dbReference type="ARBA" id="ARBA00022540"/>
    </source>
</evidence>
<dbReference type="Proteomes" id="UP000663699">
    <property type="component" value="Chromosome 2"/>
</dbReference>
<dbReference type="Gene3D" id="3.90.550.10">
    <property type="entry name" value="Spore Coat Polysaccharide Biosynthesis Protein SpsA, Chain A"/>
    <property type="match status" value="1"/>
</dbReference>
<dbReference type="FunFam" id="3.30.40.10:FF:000019">
    <property type="entry name" value="RBR-type E3 ubiquitin transferase"/>
    <property type="match status" value="1"/>
</dbReference>
<comment type="similarity">
    <text evidence="3">Belongs to the eIF-2B gamma/epsilon subunits family.</text>
</comment>
<evidence type="ECO:0000256" key="4">
    <source>
        <dbReference type="ARBA" id="ARBA00012251"/>
    </source>
</evidence>
<dbReference type="GO" id="GO:0003743">
    <property type="term" value="F:translation initiation factor activity"/>
    <property type="evidence" value="ECO:0007669"/>
    <property type="project" value="UniProtKB-KW"/>
</dbReference>
<dbReference type="Gene3D" id="3.30.40.10">
    <property type="entry name" value="Zinc/RING finger domain, C3HC4 (zinc finger)"/>
    <property type="match status" value="1"/>
</dbReference>
<dbReference type="GO" id="GO:0031369">
    <property type="term" value="F:translation initiation factor binding"/>
    <property type="evidence" value="ECO:0007669"/>
    <property type="project" value="InterPro"/>
</dbReference>
<dbReference type="Pfam" id="PF21235">
    <property type="entry name" value="UBA_ARI1"/>
    <property type="match status" value="1"/>
</dbReference>
<keyword evidence="9" id="KW-0677">Repeat</keyword>
<evidence type="ECO:0000256" key="14">
    <source>
        <dbReference type="ARBA" id="ARBA00044144"/>
    </source>
</evidence>
<evidence type="ECO:0000259" key="20">
    <source>
        <dbReference type="PROSITE" id="PS51363"/>
    </source>
</evidence>
<dbReference type="InterPro" id="IPR002867">
    <property type="entry name" value="IBR_dom"/>
</dbReference>
<dbReference type="InterPro" id="IPR013083">
    <property type="entry name" value="Znf_RING/FYVE/PHD"/>
</dbReference>
<dbReference type="Pfam" id="PF22191">
    <property type="entry name" value="IBR_1"/>
    <property type="match status" value="1"/>
</dbReference>
<dbReference type="Pfam" id="PF02020">
    <property type="entry name" value="W2"/>
    <property type="match status" value="1"/>
</dbReference>
<evidence type="ECO:0000259" key="19">
    <source>
        <dbReference type="PROSITE" id="PS50089"/>
    </source>
</evidence>
<dbReference type="Pfam" id="PF00483">
    <property type="entry name" value="NTP_transferase"/>
    <property type="match status" value="1"/>
</dbReference>
<dbReference type="SMART" id="SM00647">
    <property type="entry name" value="IBR"/>
    <property type="match status" value="2"/>
</dbReference>
<evidence type="ECO:0000256" key="3">
    <source>
        <dbReference type="ARBA" id="ARBA00007878"/>
    </source>
</evidence>
<dbReference type="PROSITE" id="PS51363">
    <property type="entry name" value="W2"/>
    <property type="match status" value="1"/>
</dbReference>
<dbReference type="EMBL" id="CP054533">
    <property type="protein sequence ID" value="QSL64478.1"/>
    <property type="molecule type" value="Genomic_DNA"/>
</dbReference>
<dbReference type="GO" id="GO:0005851">
    <property type="term" value="C:eukaryotic translation initiation factor 2B complex"/>
    <property type="evidence" value="ECO:0007669"/>
    <property type="project" value="TreeGrafter"/>
</dbReference>
<feature type="domain" description="RING-type" evidence="19">
    <location>
        <begin position="827"/>
        <end position="876"/>
    </location>
</feature>
<dbReference type="PROSITE" id="PS51873">
    <property type="entry name" value="TRIAD"/>
    <property type="match status" value="1"/>
</dbReference>
<evidence type="ECO:0000259" key="21">
    <source>
        <dbReference type="PROSITE" id="PS51873"/>
    </source>
</evidence>
<keyword evidence="11" id="KW-0833">Ubl conjugation pathway</keyword>
<dbReference type="SUPFAM" id="SSF53448">
    <property type="entry name" value="Nucleotide-diphospho-sugar transferases"/>
    <property type="match status" value="1"/>
</dbReference>
<evidence type="ECO:0000256" key="17">
    <source>
        <dbReference type="PROSITE-ProRule" id="PRU00175"/>
    </source>
</evidence>
<sequence>MVKPSKIQNTKLDVPKHALRAIVLTDSFSNRFKPLTLEKPRCLLLLANVPLIEYTFEFLALGGVQEVYVFCHTHAHEIKEYVDLNGRFLCRKSKWNHVTSPFSVQTIISSENLSAGDALRELDTRKSIESDFILVNGDVVSNICLKDVIAEHNKRRQADKNAIMSILVRKRARIGSEASIFVIDSDTSECLHYELIKMKPRTKTISINGEIFDKHQNVEIRNDLIDCQIDICSPEVPALLTENFDYQDIRKDFVHGILTSDLLGKTIYCHVIEDNYAVCVQNLQTYNIITKNVLSRWSYPFVPDSNLLSNQSFKYMRGHIYKEDNVILSRSVNLKSKVVIGSGTKILENTVIMTATIGKNCVIGNNVNIENSFIWNNVIIGDGCRISNSIIADNVILGKNCIIQEGTIISFGVQISDGMIISGNIRLTNFLPEKHIKNNTFESTDTMVVGVNGKGYIYQDHESSDVEDTETESIDCSSLVYNMKEISISDTSLSSISSGESDAPRRRSSTAITMMSDESDTTNEYFYREAIAGLEQAFDENHMVDSVILEMHSLRMSTNVSYFEVRSTIIMAFLNYIIKLISEEGKSIANIIEQKIKKWVILLKKMTFANEDKEEIILTLQELCSKRIEYMRFFPPLLKLFYNEDIVEEEDIYSWFDNPKSQTALNHYFTTIDLMHTRHQDERHKIKLRIRGLQEGKISICFFSGKKTKILRGNRDSIDESEVEFDDNEAFAVFAEEKNKKKAYEVEFYVQSVQDIRNDQNNHIKHISGMFGISEEQSTSLLRYFRWNKERLIEQYMDNPNMVLQTAGVTTNTSTMSALKTVPNFTCEICCEDEKNLQTYALQCGHRYCKHCYEHYLTQKIKEEGESCGIYCPGEKCNYIVTERAVELLVSPEISRRYAYLLDRTYVNDNEHLRYCPAPNCEYTIKCRIEQRQLTSIVPTVVCLCGQRFCFGCGLSDHQPCICILVKMWLKKCEDDSETANWISANTKECPKCNATIEKNGGCNHMICKKCKYEFCWVCTGPWSEHGTNWYNCNRYDENSKINFQDQQAQSRALLERYLHYYNRFSNHEQSAKLDRELYLRTEKKMAQLQITSDMSWIEVQFLRRAIDILCQCRQTLKWTYAFSFYLARNNATEIFEDNQRDLEMAVESLSGLCEKPINIDQISQLKQAILDKTVYVSNRREILLEDTAKGFLEDRWSFNVPLK</sequence>
<dbReference type="Pfam" id="PF25084">
    <property type="entry name" value="LbH_EIF2B"/>
    <property type="match status" value="1"/>
</dbReference>
<keyword evidence="5" id="KW-0963">Cytoplasm</keyword>
<keyword evidence="23" id="KW-1185">Reference proteome</keyword>
<protein>
    <recommendedName>
        <fullName evidence="14">Translation initiation factor eIF2B subunit epsilon</fullName>
        <ecNumber evidence="4">2.3.2.31</ecNumber>
    </recommendedName>
    <alternativeName>
        <fullName evidence="15">eIF2B GDP-GTP exchange factor subunit epsilon</fullName>
    </alternativeName>
</protein>
<feature type="domain" description="W2" evidence="20">
    <location>
        <begin position="520"/>
        <end position="724"/>
    </location>
</feature>
<dbReference type="SUPFAM" id="SSF48371">
    <property type="entry name" value="ARM repeat"/>
    <property type="match status" value="1"/>
</dbReference>
<evidence type="ECO:0000256" key="16">
    <source>
        <dbReference type="ARBA" id="ARBA00046432"/>
    </source>
</evidence>
<dbReference type="SUPFAM" id="SSF51161">
    <property type="entry name" value="Trimeric LpxA-like enzymes"/>
    <property type="match status" value="1"/>
</dbReference>
<dbReference type="InterPro" id="IPR017907">
    <property type="entry name" value="Znf_RING_CS"/>
</dbReference>
<gene>
    <name evidence="22" type="ORF">MERGE_001779</name>
</gene>
<dbReference type="InterPro" id="IPR001841">
    <property type="entry name" value="Znf_RING"/>
</dbReference>
<dbReference type="Gene3D" id="1.20.120.1750">
    <property type="match status" value="1"/>
</dbReference>